<evidence type="ECO:0000313" key="3">
    <source>
        <dbReference type="Proteomes" id="UP000009220"/>
    </source>
</evidence>
<dbReference type="InterPro" id="IPR010994">
    <property type="entry name" value="RuvA_2-like"/>
</dbReference>
<protein>
    <submittedName>
        <fullName evidence="2">Putative comEA-like protein</fullName>
    </submittedName>
</protein>
<evidence type="ECO:0000313" key="2">
    <source>
        <dbReference type="EMBL" id="AEM49317.1"/>
    </source>
</evidence>
<keyword evidence="1" id="KW-0732">Signal</keyword>
<name>G0JMF5_9PROT</name>
<sequence length="109" mass="11205">MWWWLLLGVACALSGPNLAFAAAKDGPALVDINHADSAQLRGLRGIGEKRAAAIVAFRAAHGPFPGPASLAAVVGPKLAQSLRERVVVSAISQSSVAAAPLTEKTALLR</sequence>
<organism evidence="2 3">
    <name type="scientific">Acidithiobacillus ferrivorans SS3</name>
    <dbReference type="NCBI Taxonomy" id="743299"/>
    <lineage>
        <taxon>Bacteria</taxon>
        <taxon>Pseudomonadati</taxon>
        <taxon>Pseudomonadota</taxon>
        <taxon>Acidithiobacillia</taxon>
        <taxon>Acidithiobacillales</taxon>
        <taxon>Acidithiobacillaceae</taxon>
        <taxon>Acidithiobacillus</taxon>
    </lineage>
</organism>
<dbReference type="HOGENOM" id="CLU_2178107_0_0_6"/>
<dbReference type="STRING" id="743299.Acife_3259"/>
<dbReference type="eggNOG" id="COG1555">
    <property type="taxonomic scope" value="Bacteria"/>
</dbReference>
<dbReference type="AlphaFoldDB" id="G0JMF5"/>
<feature type="chain" id="PRO_5003401745" evidence="1">
    <location>
        <begin position="22"/>
        <end position="109"/>
    </location>
</feature>
<dbReference type="EMBL" id="CP002985">
    <property type="protein sequence ID" value="AEM49317.1"/>
    <property type="molecule type" value="Genomic_DNA"/>
</dbReference>
<dbReference type="Proteomes" id="UP000009220">
    <property type="component" value="Chromosome"/>
</dbReference>
<proteinExistence type="predicted"/>
<reference evidence="2 3" key="1">
    <citation type="journal article" date="2011" name="J. Bacteriol.">
        <title>Draft genome of the psychrotolerant acidophile Acidithiobacillus ferrivorans SS3.</title>
        <authorList>
            <person name="Liljeqvist M."/>
            <person name="Valdes J."/>
            <person name="Holmes D.S."/>
            <person name="Dopson M."/>
        </authorList>
    </citation>
    <scope>NUCLEOTIDE SEQUENCE [LARGE SCALE GENOMIC DNA]</scope>
    <source>
        <strain evidence="2 3">SS3</strain>
    </source>
</reference>
<dbReference type="SUPFAM" id="SSF47781">
    <property type="entry name" value="RuvA domain 2-like"/>
    <property type="match status" value="1"/>
</dbReference>
<dbReference type="GO" id="GO:0015628">
    <property type="term" value="P:protein secretion by the type II secretion system"/>
    <property type="evidence" value="ECO:0007669"/>
    <property type="project" value="TreeGrafter"/>
</dbReference>
<dbReference type="GO" id="GO:0015627">
    <property type="term" value="C:type II protein secretion system complex"/>
    <property type="evidence" value="ECO:0007669"/>
    <property type="project" value="TreeGrafter"/>
</dbReference>
<dbReference type="PANTHER" id="PTHR21180">
    <property type="entry name" value="ENDONUCLEASE/EXONUCLEASE/PHOSPHATASE FAMILY DOMAIN-CONTAINING PROTEIN 1"/>
    <property type="match status" value="1"/>
</dbReference>
<dbReference type="Gene3D" id="1.10.150.280">
    <property type="entry name" value="AF1531-like domain"/>
    <property type="match status" value="1"/>
</dbReference>
<dbReference type="KEGG" id="afi:Acife_3259"/>
<feature type="signal peptide" evidence="1">
    <location>
        <begin position="1"/>
        <end position="21"/>
    </location>
</feature>
<dbReference type="Pfam" id="PF12836">
    <property type="entry name" value="HHH_3"/>
    <property type="match status" value="1"/>
</dbReference>
<accession>G0JMF5</accession>
<dbReference type="PANTHER" id="PTHR21180:SF32">
    <property type="entry name" value="ENDONUCLEASE_EXONUCLEASE_PHOSPHATASE FAMILY DOMAIN-CONTAINING PROTEIN 1"/>
    <property type="match status" value="1"/>
</dbReference>
<gene>
    <name evidence="2" type="ORF">Acife_3259</name>
</gene>
<dbReference type="InterPro" id="IPR051675">
    <property type="entry name" value="Endo/Exo/Phosphatase_dom_1"/>
</dbReference>
<evidence type="ECO:0000256" key="1">
    <source>
        <dbReference type="SAM" id="SignalP"/>
    </source>
</evidence>